<dbReference type="GO" id="GO:0030628">
    <property type="term" value="F:pre-mRNA 3'-splice site binding"/>
    <property type="evidence" value="ECO:0007669"/>
    <property type="project" value="UniProtKB-UniRule"/>
</dbReference>
<evidence type="ECO:0000256" key="9">
    <source>
        <dbReference type="ARBA" id="ARBA00046810"/>
    </source>
</evidence>
<feature type="domain" description="Pre-mRNA-splicing factor SLU7" evidence="12">
    <location>
        <begin position="103"/>
        <end position="338"/>
    </location>
</feature>
<feature type="compositionally biased region" description="Basic and acidic residues" evidence="11">
    <location>
        <begin position="20"/>
        <end position="43"/>
    </location>
</feature>
<protein>
    <recommendedName>
        <fullName evidence="3 10">Pre-mRNA-splicing factor SLU7</fullName>
    </recommendedName>
</protein>
<comment type="function">
    <text evidence="8">Required for pre-mRNA splicing as component of the spliceosome. Participates in the second catalytic step of pre-mRNA splicing, when the free hydroxyl group of exon I attacks the 3'-splice site to generate spliced mRNA and the excised lariat intron. Required for holding exon 1 properly in the spliceosome and for correct AG identification when more than one possible AG exists in 3'-splicing site region. May be involved in the activation of proximal AG. Probably also involved in alternative splicing regulation.</text>
</comment>
<evidence type="ECO:0000256" key="8">
    <source>
        <dbReference type="ARBA" id="ARBA00045201"/>
    </source>
</evidence>
<dbReference type="AlphaFoldDB" id="A0A5N3X653"/>
<keyword evidence="6 10" id="KW-0508">mRNA splicing</keyword>
<dbReference type="PANTHER" id="PTHR12942">
    <property type="entry name" value="STEP II SPLICING FACTOR SLU7"/>
    <property type="match status" value="1"/>
</dbReference>
<dbReference type="GO" id="GO:0000398">
    <property type="term" value="P:mRNA splicing, via spliceosome"/>
    <property type="evidence" value="ECO:0007669"/>
    <property type="project" value="UniProtKB-UniRule"/>
</dbReference>
<name>A0A5N3X653_MUNRE</name>
<feature type="region of interest" description="Disordered" evidence="11">
    <location>
        <begin position="1"/>
        <end position="83"/>
    </location>
</feature>
<evidence type="ECO:0000256" key="5">
    <source>
        <dbReference type="ARBA" id="ARBA00022728"/>
    </source>
</evidence>
<evidence type="ECO:0000256" key="10">
    <source>
        <dbReference type="RuleBase" id="RU367071"/>
    </source>
</evidence>
<accession>A0A5N3X653</accession>
<dbReference type="Proteomes" id="UP000326062">
    <property type="component" value="Chromosome 19"/>
</dbReference>
<sequence length="466" mass="53828">MSAAALAASTAAPLSGPKEMSLEKPKKITREDWRKKKDLEEQRNLGNAPAEYISSGPWYVDPSKMPPCKHQRPQPEKRKQLKENSITTKYQKGACENWSHDTQKETKFTETKIAPDEHVQPQLIPEESVKIPKKLQEELASGKLVEQANSLKHQWRRRNEFSDGKKINLRIREDIAKYLWNLDPNSAYYDSKTGAMRENPYVNAGKNPDEVSYAGDNFVRYTGDTVSMAQTQLFAWEAYDKGCEVHLQADPTKLELLYESFKVKKEDVKEQQKKSIPEKYSSQEHLDAPPAKLLLAQTEDYVEYSRHWTVIKGQEWAVACSKDEEDVNINNHTHIWGSYWKEGRWGYKCCHSFFKYSYCTAEAGNEIASSEECIINDATGEESMHQEKLKEEKKKKRKHRKSSAESDDEEKKHEKLKRALNAEAACLLHIKEIIIYETREPTEEEMEAYGMKRQRPDDPVASFLGQ</sequence>
<evidence type="ECO:0000256" key="3">
    <source>
        <dbReference type="ARBA" id="ARBA00021377"/>
    </source>
</evidence>
<evidence type="ECO:0000256" key="11">
    <source>
        <dbReference type="SAM" id="MobiDB-lite"/>
    </source>
</evidence>
<dbReference type="InterPro" id="IPR021715">
    <property type="entry name" value="Slu7_dom"/>
</dbReference>
<dbReference type="InterPro" id="IPR039974">
    <property type="entry name" value="Splicing_factor_SLU7"/>
</dbReference>
<organism evidence="13 14">
    <name type="scientific">Muntiacus reevesi</name>
    <name type="common">Reeves' muntjac</name>
    <name type="synonym">Cervus reevesi</name>
    <dbReference type="NCBI Taxonomy" id="9886"/>
    <lineage>
        <taxon>Eukaryota</taxon>
        <taxon>Metazoa</taxon>
        <taxon>Chordata</taxon>
        <taxon>Craniata</taxon>
        <taxon>Vertebrata</taxon>
        <taxon>Euteleostomi</taxon>
        <taxon>Mammalia</taxon>
        <taxon>Eutheria</taxon>
        <taxon>Laurasiatheria</taxon>
        <taxon>Artiodactyla</taxon>
        <taxon>Ruminantia</taxon>
        <taxon>Pecora</taxon>
        <taxon>Cervidae</taxon>
        <taxon>Muntiacinae</taxon>
        <taxon>Muntiacus</taxon>
    </lineage>
</organism>
<keyword evidence="14" id="KW-1185">Reference proteome</keyword>
<evidence type="ECO:0000256" key="1">
    <source>
        <dbReference type="ARBA" id="ARBA00004123"/>
    </source>
</evidence>
<comment type="function">
    <text evidence="10">Involved in pre-mRNA splicing.</text>
</comment>
<dbReference type="Pfam" id="PF11708">
    <property type="entry name" value="Slu7"/>
    <property type="match status" value="1"/>
</dbReference>
<keyword evidence="5 10" id="KW-0747">Spliceosome</keyword>
<feature type="compositionally biased region" description="Basic and acidic residues" evidence="11">
    <location>
        <begin position="73"/>
        <end position="82"/>
    </location>
</feature>
<comment type="subcellular location">
    <subcellularLocation>
        <location evidence="1 10">Nucleus</location>
    </subcellularLocation>
</comment>
<evidence type="ECO:0000256" key="7">
    <source>
        <dbReference type="ARBA" id="ARBA00023242"/>
    </source>
</evidence>
<dbReference type="GO" id="GO:0005681">
    <property type="term" value="C:spliceosomal complex"/>
    <property type="evidence" value="ECO:0007669"/>
    <property type="project" value="UniProtKB-UniRule"/>
</dbReference>
<feature type="compositionally biased region" description="Low complexity" evidence="11">
    <location>
        <begin position="1"/>
        <end position="15"/>
    </location>
</feature>
<gene>
    <name evidence="13" type="ORF">FD755_019630</name>
</gene>
<evidence type="ECO:0000259" key="12">
    <source>
        <dbReference type="Pfam" id="PF11708"/>
    </source>
</evidence>
<proteinExistence type="inferred from homology"/>
<keyword evidence="4 10" id="KW-0507">mRNA processing</keyword>
<comment type="similarity">
    <text evidence="2 10">Belongs to the SLU7 family.</text>
</comment>
<comment type="caution">
    <text evidence="13">The sequence shown here is derived from an EMBL/GenBank/DDBJ whole genome shotgun (WGS) entry which is preliminary data.</text>
</comment>
<comment type="subunit">
    <text evidence="9">Component of pre-catalytic, catalytic and post-catalytic spliceosomes. Associates with the spliceosome prior to recognition of the 3'-splice site for step II, probably during catalysis of step I.</text>
</comment>
<feature type="compositionally biased region" description="Basic and acidic residues" evidence="11">
    <location>
        <begin position="382"/>
        <end position="392"/>
    </location>
</feature>
<keyword evidence="7 10" id="KW-0539">Nucleus</keyword>
<feature type="region of interest" description="Disordered" evidence="11">
    <location>
        <begin position="381"/>
        <end position="414"/>
    </location>
</feature>
<comment type="subunit">
    <text evidence="10">Associated with the spliceosome.</text>
</comment>
<evidence type="ECO:0000313" key="13">
    <source>
        <dbReference type="EMBL" id="KAB0368596.1"/>
    </source>
</evidence>
<evidence type="ECO:0000256" key="6">
    <source>
        <dbReference type="ARBA" id="ARBA00023187"/>
    </source>
</evidence>
<evidence type="ECO:0000256" key="2">
    <source>
        <dbReference type="ARBA" id="ARBA00007203"/>
    </source>
</evidence>
<feature type="region of interest" description="Disordered" evidence="11">
    <location>
        <begin position="441"/>
        <end position="466"/>
    </location>
</feature>
<reference evidence="13 14" key="1">
    <citation type="submission" date="2019-06" db="EMBL/GenBank/DDBJ databases">
        <title>Discovery of a novel chromosome fission-fusion reversal in muntjac.</title>
        <authorList>
            <person name="Mudd A.B."/>
            <person name="Bredeson J.V."/>
            <person name="Baum R."/>
            <person name="Hockemeyer D."/>
            <person name="Rokhsar D.S."/>
        </authorList>
    </citation>
    <scope>NUCLEOTIDE SEQUENCE [LARGE SCALE GENOMIC DNA]</scope>
    <source>
        <strain evidence="13">UCam_UCB_Mr</strain>
        <tissue evidence="13">Fibroblast cell line</tissue>
    </source>
</reference>
<dbReference type="PANTHER" id="PTHR12942:SF2">
    <property type="entry name" value="PRE-MRNA-SPLICING FACTOR SLU7"/>
    <property type="match status" value="1"/>
</dbReference>
<evidence type="ECO:0000313" key="14">
    <source>
        <dbReference type="Proteomes" id="UP000326062"/>
    </source>
</evidence>
<dbReference type="EMBL" id="VCEB01000017">
    <property type="protein sequence ID" value="KAB0368596.1"/>
    <property type="molecule type" value="Genomic_DNA"/>
</dbReference>
<evidence type="ECO:0000256" key="4">
    <source>
        <dbReference type="ARBA" id="ARBA00022664"/>
    </source>
</evidence>